<dbReference type="Proteomes" id="UP000032679">
    <property type="component" value="Unassembled WGS sequence"/>
</dbReference>
<proteinExistence type="predicted"/>
<keyword evidence="2" id="KW-1185">Reference proteome</keyword>
<dbReference type="Pfam" id="PF13416">
    <property type="entry name" value="SBP_bac_8"/>
    <property type="match status" value="1"/>
</dbReference>
<name>A0A0D6MGX3_9PROT</name>
<dbReference type="SUPFAM" id="SSF53850">
    <property type="entry name" value="Periplasmic binding protein-like II"/>
    <property type="match status" value="1"/>
</dbReference>
<accession>A0A0D6MGX3</accession>
<dbReference type="EMBL" id="BALE01000003">
    <property type="protein sequence ID" value="GAN52867.1"/>
    <property type="molecule type" value="Genomic_DNA"/>
</dbReference>
<comment type="caution">
    <text evidence="1">The sequence shown here is derived from an EMBL/GenBank/DDBJ whole genome shotgun (WGS) entry which is preliminary data.</text>
</comment>
<dbReference type="STRING" id="1231623.Tasa_003_045"/>
<gene>
    <name evidence="1" type="ORF">Tasa_003_045</name>
</gene>
<evidence type="ECO:0000313" key="1">
    <source>
        <dbReference type="EMBL" id="GAN52867.1"/>
    </source>
</evidence>
<evidence type="ECO:0000313" key="2">
    <source>
        <dbReference type="Proteomes" id="UP000032679"/>
    </source>
</evidence>
<dbReference type="Gene3D" id="3.40.190.10">
    <property type="entry name" value="Periplasmic binding protein-like II"/>
    <property type="match status" value="2"/>
</dbReference>
<dbReference type="InterPro" id="IPR006059">
    <property type="entry name" value="SBP"/>
</dbReference>
<reference evidence="1 2" key="1">
    <citation type="submission" date="2012-10" db="EMBL/GenBank/DDBJ databases">
        <title>Genome sequencing of Tanticharoenia sakaeratensis NBRC 103193.</title>
        <authorList>
            <person name="Azuma Y."/>
            <person name="Hadano H."/>
            <person name="Hirakawa H."/>
            <person name="Matsushita K."/>
        </authorList>
    </citation>
    <scope>NUCLEOTIDE SEQUENCE [LARGE SCALE GENOMIC DNA]</scope>
    <source>
        <strain evidence="1 2">NBRC 103193</strain>
    </source>
</reference>
<protein>
    <submittedName>
        <fullName evidence="1">Binding protein component of ABC transporter</fullName>
    </submittedName>
</protein>
<sequence>MCGVWLASAPTPAAATDSLPHRIAHWFTHIGTPTAHARHRRVPPPPRMVFATLPAALESGAIQPAPHAPYALRDWDGTIETLRKHTGDRTPPWAAVQLDATTLAEACAEGLVQVRSPQPGQNLTGLHRCGYDSGQMDVVLAWDRSRLHDTPEAAIDWGAFWDVARHPGKRGLRADPRSTLEIALMSDGVAPQDVYGVLATDDGVSRALRRLDLLRPYIVWWHTPQDAASIMQNGAALMTSAPAAEIVVADAHAPTGRPAPGFVAQWRQSLRDGVFWAIPRGVAPGQATGIATVLRNDAPHYDDSRQAPLTGIPALPVNDDFWQAHLSSLQTRFRAWLGPDAGP</sequence>
<dbReference type="AlphaFoldDB" id="A0A0D6MGX3"/>
<organism evidence="1 2">
    <name type="scientific">Tanticharoenia sakaeratensis NBRC 103193</name>
    <dbReference type="NCBI Taxonomy" id="1231623"/>
    <lineage>
        <taxon>Bacteria</taxon>
        <taxon>Pseudomonadati</taxon>
        <taxon>Pseudomonadota</taxon>
        <taxon>Alphaproteobacteria</taxon>
        <taxon>Acetobacterales</taxon>
        <taxon>Acetobacteraceae</taxon>
        <taxon>Tanticharoenia</taxon>
    </lineage>
</organism>